<dbReference type="EMBL" id="CAFBOL010000175">
    <property type="protein sequence ID" value="CAB5021572.1"/>
    <property type="molecule type" value="Genomic_DNA"/>
</dbReference>
<evidence type="ECO:0000313" key="5">
    <source>
        <dbReference type="EMBL" id="CAB4930506.1"/>
    </source>
</evidence>
<sequence>MLAPVSDKPRQSPALDITEVDDGLVVFESSTRRVHHLNVTATLVFELCTGDNDVNDIASVVRTGFGLDHDPIAEVTTVLDKLRAESLVS</sequence>
<dbReference type="EMBL" id="CAFAAV010000234">
    <property type="protein sequence ID" value="CAB4833739.1"/>
    <property type="molecule type" value="Genomic_DNA"/>
</dbReference>
<evidence type="ECO:0000313" key="2">
    <source>
        <dbReference type="EMBL" id="CAB4751728.1"/>
    </source>
</evidence>
<dbReference type="Gene3D" id="1.10.10.1150">
    <property type="entry name" value="Coenzyme PQQ synthesis protein D (PqqD)"/>
    <property type="match status" value="1"/>
</dbReference>
<dbReference type="EMBL" id="CAFBIY010000262">
    <property type="protein sequence ID" value="CAB4853470.1"/>
    <property type="molecule type" value="Genomic_DNA"/>
</dbReference>
<evidence type="ECO:0000313" key="4">
    <source>
        <dbReference type="EMBL" id="CAB4853470.1"/>
    </source>
</evidence>
<evidence type="ECO:0000313" key="1">
    <source>
        <dbReference type="EMBL" id="CAB4365832.1"/>
    </source>
</evidence>
<name>A0A6J6ACC5_9ZZZZ</name>
<dbReference type="InterPro" id="IPR008792">
    <property type="entry name" value="PQQD"/>
</dbReference>
<evidence type="ECO:0000313" key="3">
    <source>
        <dbReference type="EMBL" id="CAB4833739.1"/>
    </source>
</evidence>
<evidence type="ECO:0000313" key="6">
    <source>
        <dbReference type="EMBL" id="CAB5021572.1"/>
    </source>
</evidence>
<organism evidence="1">
    <name type="scientific">freshwater metagenome</name>
    <dbReference type="NCBI Taxonomy" id="449393"/>
    <lineage>
        <taxon>unclassified sequences</taxon>
        <taxon>metagenomes</taxon>
        <taxon>ecological metagenomes</taxon>
    </lineage>
</organism>
<dbReference type="EMBL" id="CAEZYF010000051">
    <property type="protein sequence ID" value="CAB4751728.1"/>
    <property type="molecule type" value="Genomic_DNA"/>
</dbReference>
<reference evidence="1" key="1">
    <citation type="submission" date="2020-05" db="EMBL/GenBank/DDBJ databases">
        <authorList>
            <person name="Chiriac C."/>
            <person name="Salcher M."/>
            <person name="Ghai R."/>
            <person name="Kavagutti S V."/>
        </authorList>
    </citation>
    <scope>NUCLEOTIDE SEQUENCE</scope>
</reference>
<gene>
    <name evidence="2" type="ORF">UFOPK2656_03581</name>
    <name evidence="3" type="ORF">UFOPK3099_02401</name>
    <name evidence="4" type="ORF">UFOPK3267_03001</name>
    <name evidence="5" type="ORF">UFOPK3651_01447</name>
    <name evidence="6" type="ORF">UFOPK3931_03390</name>
    <name evidence="1" type="ORF">UFOPK4189_03575</name>
</gene>
<dbReference type="InterPro" id="IPR041881">
    <property type="entry name" value="PqqD_sf"/>
</dbReference>
<proteinExistence type="predicted"/>
<dbReference type="EMBL" id="CAFBMT010000006">
    <property type="protein sequence ID" value="CAB4930506.1"/>
    <property type="molecule type" value="Genomic_DNA"/>
</dbReference>
<dbReference type="AlphaFoldDB" id="A0A6J6ACC5"/>
<accession>A0A6J6ACC5</accession>
<dbReference type="EMBL" id="CAESGF010000053">
    <property type="protein sequence ID" value="CAB4365832.1"/>
    <property type="molecule type" value="Genomic_DNA"/>
</dbReference>
<protein>
    <submittedName>
        <fullName evidence="1">Unannotated protein</fullName>
    </submittedName>
</protein>
<dbReference type="Pfam" id="PF05402">
    <property type="entry name" value="PqqD"/>
    <property type="match status" value="1"/>
</dbReference>